<dbReference type="GO" id="GO:0005737">
    <property type="term" value="C:cytoplasm"/>
    <property type="evidence" value="ECO:0007669"/>
    <property type="project" value="UniProtKB-SubCell"/>
</dbReference>
<accession>A0A6L8W3K3</accession>
<feature type="binding site" evidence="7">
    <location>
        <position position="152"/>
    </location>
    <ligand>
        <name>Zn(2+)</name>
        <dbReference type="ChEBI" id="CHEBI:29105"/>
        <note>catalytic</note>
    </ligand>
</feature>
<dbReference type="InterPro" id="IPR020549">
    <property type="entry name" value="YbeY_CS"/>
</dbReference>
<dbReference type="GO" id="GO:0004521">
    <property type="term" value="F:RNA endonuclease activity"/>
    <property type="evidence" value="ECO:0007669"/>
    <property type="project" value="UniProtKB-UniRule"/>
</dbReference>
<reference evidence="8 9" key="1">
    <citation type="submission" date="2019-12" db="EMBL/GenBank/DDBJ databases">
        <title>Snethiella sp. nov. sp. isolated from sea sand.</title>
        <authorList>
            <person name="Kim J."/>
            <person name="Jeong S.E."/>
            <person name="Jung H.S."/>
            <person name="Jeon C.O."/>
        </authorList>
    </citation>
    <scope>NUCLEOTIDE SEQUENCE [LARGE SCALE GENOMIC DNA]</scope>
    <source>
        <strain evidence="8 9">DP05</strain>
    </source>
</reference>
<evidence type="ECO:0000313" key="9">
    <source>
        <dbReference type="Proteomes" id="UP000476030"/>
    </source>
</evidence>
<comment type="function">
    <text evidence="7">Single strand-specific metallo-endoribonuclease involved in late-stage 70S ribosome quality control and in maturation of the 3' terminus of the 16S rRNA.</text>
</comment>
<feature type="binding site" evidence="7">
    <location>
        <position position="146"/>
    </location>
    <ligand>
        <name>Zn(2+)</name>
        <dbReference type="ChEBI" id="CHEBI:29105"/>
        <note>catalytic</note>
    </ligand>
</feature>
<dbReference type="AlphaFoldDB" id="A0A6L8W3K3"/>
<keyword evidence="7" id="KW-0963">Cytoplasm</keyword>
<sequence length="192" mass="21269">MDDLPFTLDIAISVADPSWRNLVSDIDALAKEAALITLGLVSREFELVPLADGQKPTVEVSVVFTNDAEIQILNRDYRGKDTPTNVLSFPDAPLSQAELQSASLMNEPLLLGDIVLARETLVSEATAQTKDIRNHLAHLLVHGVLHLAGFDHMTENEAEKMEHLEIVILQDLNITNPYELSNQPRQETPDQK</sequence>
<keyword evidence="4 7" id="KW-0255">Endonuclease</keyword>
<comment type="subcellular location">
    <subcellularLocation>
        <location evidence="7">Cytoplasm</location>
    </subcellularLocation>
</comment>
<dbReference type="PANTHER" id="PTHR46986:SF1">
    <property type="entry name" value="ENDORIBONUCLEASE YBEY, CHLOROPLASTIC"/>
    <property type="match status" value="1"/>
</dbReference>
<dbReference type="PANTHER" id="PTHR46986">
    <property type="entry name" value="ENDORIBONUCLEASE YBEY, CHLOROPLASTIC"/>
    <property type="match status" value="1"/>
</dbReference>
<keyword evidence="5 7" id="KW-0378">Hydrolase</keyword>
<evidence type="ECO:0000256" key="7">
    <source>
        <dbReference type="HAMAP-Rule" id="MF_00009"/>
    </source>
</evidence>
<dbReference type="GO" id="GO:0006364">
    <property type="term" value="P:rRNA processing"/>
    <property type="evidence" value="ECO:0007669"/>
    <property type="project" value="UniProtKB-UniRule"/>
</dbReference>
<dbReference type="GO" id="GO:0008270">
    <property type="term" value="F:zinc ion binding"/>
    <property type="evidence" value="ECO:0007669"/>
    <property type="project" value="UniProtKB-UniRule"/>
</dbReference>
<organism evidence="8 9">
    <name type="scientific">Sneathiella litorea</name>
    <dbReference type="NCBI Taxonomy" id="2606216"/>
    <lineage>
        <taxon>Bacteria</taxon>
        <taxon>Pseudomonadati</taxon>
        <taxon>Pseudomonadota</taxon>
        <taxon>Alphaproteobacteria</taxon>
        <taxon>Sneathiellales</taxon>
        <taxon>Sneathiellaceae</taxon>
        <taxon>Sneathiella</taxon>
    </lineage>
</organism>
<proteinExistence type="inferred from homology"/>
<feature type="binding site" evidence="7">
    <location>
        <position position="142"/>
    </location>
    <ligand>
        <name>Zn(2+)</name>
        <dbReference type="ChEBI" id="CHEBI:29105"/>
        <note>catalytic</note>
    </ligand>
</feature>
<keyword evidence="6 7" id="KW-0862">Zinc</keyword>
<keyword evidence="7" id="KW-0698">rRNA processing</keyword>
<name>A0A6L8W3K3_9PROT</name>
<dbReference type="HAMAP" id="MF_00009">
    <property type="entry name" value="Endoribonucl_YbeY"/>
    <property type="match status" value="1"/>
</dbReference>
<evidence type="ECO:0000256" key="5">
    <source>
        <dbReference type="ARBA" id="ARBA00022801"/>
    </source>
</evidence>
<keyword evidence="9" id="KW-1185">Reference proteome</keyword>
<dbReference type="Proteomes" id="UP000476030">
    <property type="component" value="Unassembled WGS sequence"/>
</dbReference>
<dbReference type="GO" id="GO:0004222">
    <property type="term" value="F:metalloendopeptidase activity"/>
    <property type="evidence" value="ECO:0007669"/>
    <property type="project" value="InterPro"/>
</dbReference>
<keyword evidence="2 7" id="KW-0540">Nuclease</keyword>
<dbReference type="EC" id="3.1.-.-" evidence="7"/>
<comment type="similarity">
    <text evidence="1 7">Belongs to the endoribonuclease YbeY family.</text>
</comment>
<dbReference type="RefSeq" id="WP_161314046.1">
    <property type="nucleotide sequence ID" value="NZ_WTUW01000001.1"/>
</dbReference>
<evidence type="ECO:0000256" key="1">
    <source>
        <dbReference type="ARBA" id="ARBA00010875"/>
    </source>
</evidence>
<dbReference type="InterPro" id="IPR002036">
    <property type="entry name" value="YbeY"/>
</dbReference>
<evidence type="ECO:0000313" key="8">
    <source>
        <dbReference type="EMBL" id="MZR29588.1"/>
    </source>
</evidence>
<dbReference type="NCBIfam" id="TIGR00043">
    <property type="entry name" value="rRNA maturation RNase YbeY"/>
    <property type="match status" value="1"/>
</dbReference>
<evidence type="ECO:0000256" key="3">
    <source>
        <dbReference type="ARBA" id="ARBA00022723"/>
    </source>
</evidence>
<evidence type="ECO:0000256" key="2">
    <source>
        <dbReference type="ARBA" id="ARBA00022722"/>
    </source>
</evidence>
<dbReference type="Gene3D" id="3.40.390.30">
    <property type="entry name" value="Metalloproteases ('zincins'), catalytic domain"/>
    <property type="match status" value="1"/>
</dbReference>
<dbReference type="Pfam" id="PF02130">
    <property type="entry name" value="YbeY"/>
    <property type="match status" value="1"/>
</dbReference>
<dbReference type="PROSITE" id="PS01306">
    <property type="entry name" value="UPF0054"/>
    <property type="match status" value="1"/>
</dbReference>
<dbReference type="SUPFAM" id="SSF55486">
    <property type="entry name" value="Metalloproteases ('zincins'), catalytic domain"/>
    <property type="match status" value="1"/>
</dbReference>
<evidence type="ECO:0000256" key="4">
    <source>
        <dbReference type="ARBA" id="ARBA00022759"/>
    </source>
</evidence>
<evidence type="ECO:0000256" key="6">
    <source>
        <dbReference type="ARBA" id="ARBA00022833"/>
    </source>
</evidence>
<keyword evidence="3 7" id="KW-0479">Metal-binding</keyword>
<dbReference type="InterPro" id="IPR023091">
    <property type="entry name" value="MetalPrtase_cat_dom_sf_prd"/>
</dbReference>
<dbReference type="EMBL" id="WTUW01000001">
    <property type="protein sequence ID" value="MZR29588.1"/>
    <property type="molecule type" value="Genomic_DNA"/>
</dbReference>
<protein>
    <recommendedName>
        <fullName evidence="7">Endoribonuclease YbeY</fullName>
        <ecNumber evidence="7">3.1.-.-</ecNumber>
    </recommendedName>
</protein>
<comment type="cofactor">
    <cofactor evidence="7">
        <name>Zn(2+)</name>
        <dbReference type="ChEBI" id="CHEBI:29105"/>
    </cofactor>
    <text evidence="7">Binds 1 zinc ion.</text>
</comment>
<keyword evidence="7" id="KW-0690">Ribosome biogenesis</keyword>
<comment type="caution">
    <text evidence="8">The sequence shown here is derived from an EMBL/GenBank/DDBJ whole genome shotgun (WGS) entry which is preliminary data.</text>
</comment>
<gene>
    <name evidence="7 8" type="primary">ybeY</name>
    <name evidence="8" type="ORF">GQE98_02965</name>
</gene>